<gene>
    <name evidence="2" type="ORF">BU23DRAFT_460421</name>
</gene>
<organism evidence="2 3">
    <name type="scientific">Bimuria novae-zelandiae CBS 107.79</name>
    <dbReference type="NCBI Taxonomy" id="1447943"/>
    <lineage>
        <taxon>Eukaryota</taxon>
        <taxon>Fungi</taxon>
        <taxon>Dikarya</taxon>
        <taxon>Ascomycota</taxon>
        <taxon>Pezizomycotina</taxon>
        <taxon>Dothideomycetes</taxon>
        <taxon>Pleosporomycetidae</taxon>
        <taxon>Pleosporales</taxon>
        <taxon>Massarineae</taxon>
        <taxon>Didymosphaeriaceae</taxon>
        <taxon>Bimuria</taxon>
    </lineage>
</organism>
<dbReference type="EMBL" id="ML976673">
    <property type="protein sequence ID" value="KAF1974900.1"/>
    <property type="molecule type" value="Genomic_DNA"/>
</dbReference>
<name>A0A6A5VDX6_9PLEO</name>
<dbReference type="AlphaFoldDB" id="A0A6A5VDX6"/>
<accession>A0A6A5VDX6</accession>
<dbReference type="Proteomes" id="UP000800036">
    <property type="component" value="Unassembled WGS sequence"/>
</dbReference>
<dbReference type="OrthoDB" id="3759583at2759"/>
<keyword evidence="1" id="KW-0732">Signal</keyword>
<keyword evidence="3" id="KW-1185">Reference proteome</keyword>
<reference evidence="2" key="1">
    <citation type="journal article" date="2020" name="Stud. Mycol.">
        <title>101 Dothideomycetes genomes: a test case for predicting lifestyles and emergence of pathogens.</title>
        <authorList>
            <person name="Haridas S."/>
            <person name="Albert R."/>
            <person name="Binder M."/>
            <person name="Bloem J."/>
            <person name="Labutti K."/>
            <person name="Salamov A."/>
            <person name="Andreopoulos B."/>
            <person name="Baker S."/>
            <person name="Barry K."/>
            <person name="Bills G."/>
            <person name="Bluhm B."/>
            <person name="Cannon C."/>
            <person name="Castanera R."/>
            <person name="Culley D."/>
            <person name="Daum C."/>
            <person name="Ezra D."/>
            <person name="Gonzalez J."/>
            <person name="Henrissat B."/>
            <person name="Kuo A."/>
            <person name="Liang C."/>
            <person name="Lipzen A."/>
            <person name="Lutzoni F."/>
            <person name="Magnuson J."/>
            <person name="Mondo S."/>
            <person name="Nolan M."/>
            <person name="Ohm R."/>
            <person name="Pangilinan J."/>
            <person name="Park H.-J."/>
            <person name="Ramirez L."/>
            <person name="Alfaro M."/>
            <person name="Sun H."/>
            <person name="Tritt A."/>
            <person name="Yoshinaga Y."/>
            <person name="Zwiers L.-H."/>
            <person name="Turgeon B."/>
            <person name="Goodwin S."/>
            <person name="Spatafora J."/>
            <person name="Crous P."/>
            <person name="Grigoriev I."/>
        </authorList>
    </citation>
    <scope>NUCLEOTIDE SEQUENCE</scope>
    <source>
        <strain evidence="2">CBS 107.79</strain>
    </source>
</reference>
<evidence type="ECO:0000313" key="2">
    <source>
        <dbReference type="EMBL" id="KAF1974900.1"/>
    </source>
</evidence>
<proteinExistence type="predicted"/>
<evidence type="ECO:0000313" key="3">
    <source>
        <dbReference type="Proteomes" id="UP000800036"/>
    </source>
</evidence>
<feature type="signal peptide" evidence="1">
    <location>
        <begin position="1"/>
        <end position="19"/>
    </location>
</feature>
<feature type="chain" id="PRO_5025667469" evidence="1">
    <location>
        <begin position="20"/>
        <end position="95"/>
    </location>
</feature>
<protein>
    <submittedName>
        <fullName evidence="2">Uncharacterized protein</fullName>
    </submittedName>
</protein>
<evidence type="ECO:0000256" key="1">
    <source>
        <dbReference type="SAM" id="SignalP"/>
    </source>
</evidence>
<sequence length="95" mass="10344">MQLHTLFTIFLAAVTATAAATPSGDIIARFPSPSTILSSSEHAELQKRKCDCGKEFSCKKSVAECCKGTDGYGMCKTDVHRCKCGHHCNPFECVW</sequence>